<organism evidence="2 3">
    <name type="scientific">Citrus x changshan-huyou</name>
    <dbReference type="NCBI Taxonomy" id="2935761"/>
    <lineage>
        <taxon>Eukaryota</taxon>
        <taxon>Viridiplantae</taxon>
        <taxon>Streptophyta</taxon>
        <taxon>Embryophyta</taxon>
        <taxon>Tracheophyta</taxon>
        <taxon>Spermatophyta</taxon>
        <taxon>Magnoliopsida</taxon>
        <taxon>eudicotyledons</taxon>
        <taxon>Gunneridae</taxon>
        <taxon>Pentapetalae</taxon>
        <taxon>rosids</taxon>
        <taxon>malvids</taxon>
        <taxon>Sapindales</taxon>
        <taxon>Rutaceae</taxon>
        <taxon>Aurantioideae</taxon>
        <taxon>Citrus</taxon>
    </lineage>
</organism>
<accession>A0AAP0N312</accession>
<dbReference type="Gene3D" id="1.25.10.10">
    <property type="entry name" value="Leucine-rich Repeat Variant"/>
    <property type="match status" value="1"/>
</dbReference>
<evidence type="ECO:0000256" key="1">
    <source>
        <dbReference type="SAM" id="MobiDB-lite"/>
    </source>
</evidence>
<dbReference type="GO" id="GO:0000070">
    <property type="term" value="P:mitotic sister chromatid segregation"/>
    <property type="evidence" value="ECO:0007669"/>
    <property type="project" value="TreeGrafter"/>
</dbReference>
<feature type="region of interest" description="Disordered" evidence="1">
    <location>
        <begin position="67"/>
        <end position="97"/>
    </location>
</feature>
<dbReference type="InterPro" id="IPR024741">
    <property type="entry name" value="Condensin2_G2"/>
</dbReference>
<dbReference type="SUPFAM" id="SSF48371">
    <property type="entry name" value="ARM repeat"/>
    <property type="match status" value="1"/>
</dbReference>
<dbReference type="Proteomes" id="UP001428341">
    <property type="component" value="Unassembled WGS sequence"/>
</dbReference>
<protein>
    <recommendedName>
        <fullName evidence="4">Condensin-2 complex subunit G2</fullName>
    </recommendedName>
</protein>
<feature type="region of interest" description="Disordered" evidence="1">
    <location>
        <begin position="917"/>
        <end position="954"/>
    </location>
</feature>
<evidence type="ECO:0000313" key="3">
    <source>
        <dbReference type="Proteomes" id="UP001428341"/>
    </source>
</evidence>
<evidence type="ECO:0008006" key="4">
    <source>
        <dbReference type="Google" id="ProtNLM"/>
    </source>
</evidence>
<feature type="compositionally biased region" description="Polar residues" evidence="1">
    <location>
        <begin position="87"/>
        <end position="97"/>
    </location>
</feature>
<evidence type="ECO:0000313" key="2">
    <source>
        <dbReference type="EMBL" id="KAK9228409.1"/>
    </source>
</evidence>
<proteinExistence type="predicted"/>
<dbReference type="InterPro" id="IPR011989">
    <property type="entry name" value="ARM-like"/>
</dbReference>
<dbReference type="GO" id="GO:0000796">
    <property type="term" value="C:condensin complex"/>
    <property type="evidence" value="ECO:0007669"/>
    <property type="project" value="TreeGrafter"/>
</dbReference>
<dbReference type="EMBL" id="JBCGBO010000001">
    <property type="protein sequence ID" value="KAK9228409.1"/>
    <property type="molecule type" value="Genomic_DNA"/>
</dbReference>
<dbReference type="GO" id="GO:0005634">
    <property type="term" value="C:nucleus"/>
    <property type="evidence" value="ECO:0007669"/>
    <property type="project" value="InterPro"/>
</dbReference>
<keyword evidence="3" id="KW-1185">Reference proteome</keyword>
<dbReference type="Pfam" id="PF12422">
    <property type="entry name" value="Condensin2nSMC"/>
    <property type="match status" value="1"/>
</dbReference>
<feature type="compositionally biased region" description="Basic residues" evidence="1">
    <location>
        <begin position="77"/>
        <end position="86"/>
    </location>
</feature>
<gene>
    <name evidence="2" type="ORF">WN944_021359</name>
</gene>
<reference evidence="2 3" key="1">
    <citation type="submission" date="2024-05" db="EMBL/GenBank/DDBJ databases">
        <title>Haplotype-resolved chromosome-level genome assembly of Huyou (Citrus changshanensis).</title>
        <authorList>
            <person name="Miao C."/>
            <person name="Chen W."/>
            <person name="Wu Y."/>
            <person name="Wang L."/>
            <person name="Zhao S."/>
            <person name="Grierson D."/>
            <person name="Xu C."/>
            <person name="Chen K."/>
        </authorList>
    </citation>
    <scope>NUCLEOTIDE SEQUENCE [LARGE SCALE GENOMIC DNA]</scope>
    <source>
        <strain evidence="2">01-14</strain>
        <tissue evidence="2">Leaf</tissue>
    </source>
</reference>
<name>A0AAP0N312_9ROSI</name>
<dbReference type="PANTHER" id="PTHR16199:SF4">
    <property type="entry name" value="CONDENSIN-2 COMPLEX SUBUNIT G2"/>
    <property type="match status" value="1"/>
</dbReference>
<dbReference type="InterPro" id="IPR016024">
    <property type="entry name" value="ARM-type_fold"/>
</dbReference>
<comment type="caution">
    <text evidence="2">The sequence shown here is derived from an EMBL/GenBank/DDBJ whole genome shotgun (WGS) entry which is preliminary data.</text>
</comment>
<dbReference type="PANTHER" id="PTHR16199">
    <property type="entry name" value="CONDENSIN-2 COMPLEX SUBUNIT G2"/>
    <property type="match status" value="1"/>
</dbReference>
<sequence>MEKRLRSSLQSSAEEFLISATKQNFKSSKQVLKTLINSITSSSNLVTSLPHSLCNSISNAIETLQNDSIPGHAKSPPTKRCRRYSRNAKSSSSIDNANENYAAERKQKVLEDLQIFSHVAYLCTTHPRKVFSSSDLLPAVQLLHNNLILFESDSVLSFEIASLCESWWKNDLGGKEMLISQFLPFLVSRSLTLKKKVDVHRVYSFRDAFALFDFDDNSIEDLKLLLIRCVISPLYLKTEDGRKFLAFLFGLSKPMLKDVLAMIKSQISFERKSMLEAYGDVLYRAWKGVEEGFREDVESGFLQVLIEGAIHASSRAFAASIRRVLGGFVNQRTTPGVEKMLFNLTEPVMFRSLQAANSNVRQNALHLLLDLFPLEDPDATKEVKDTLFDKQFFLLEKLLTDDCPDVRVVAVEGCCRILHLFWELIPSATITKIITKIFDDNSHDLCNEVRLATVNGIIYLLGNPLSHEVLKVLLPRLGHLMQDNVLSVRLAMADLLLLLRDIRTFQFNKVVGLDILLSALANDQSQVAQKITRLLMPSYFPLKVNIKEACSRCVTIVKRSPVAGARFCEFAVSEGAPLESLVELVTVFIRLVLSHDKLDEDQIEGLLAAVSYLCKDIAREQCYKNALKELFANDKVKSLFAAASTGRARSSVFEIVSTVSPDNVVGLLEQCMGLISKCKGLSEDEERQAEVRSAHKLLLSSCAFDDMLEALTMLLQKAVYRCHVKFGTEIPKHNVSSVKRKKPKSAVKISGKWKYASGKKASSFEEDYSIAVGIAWQVKDLLTSEDSRKAVLGSQHLELLFLALKVISEVSILHCMYCDYMDVYPVLAYTALALELTLQNIGISRPSGSGSKKDDRTESTRSSSEASFILLAVFHLNSSLCNTRKLTTNSTLAKLLTVIDQAMVHLLSCTDELLGGDSGNPSKLSPGSKHDKSNMRQGRGHKVRELQKEASSSNDNGFVCTGQKITSKKVNMLTAVLKFIVDSTALGFLSHIRGGCAKFTTAYVQYVISALGQQSRDNLLFNYNDLKETFISLKSSFSYAAKLINLCLRDSSEASPPPAEAFDLVNELINLICSVELHMDSGYAARLVVVAKAWLLDLILALGSGCIFYQSRAGGVHFTASDHFKVHFPWWLLILARTELDEISKVNSDEDNGRISKQEEFPEFKKFMELIIPLLKGKPCILDAVGVVFLTGSVVGLERKDFGLFLGLVHFVCVKLIGTDNREWNGLDAMLVSLPDIYPRIEKEIEEQSQEGERQKLLDAKVLLEPVWMHHVFETERFSVMEEDMDS</sequence>